<keyword evidence="2" id="KW-0378">Hydrolase</keyword>
<dbReference type="Gene3D" id="3.90.70.130">
    <property type="match status" value="1"/>
</dbReference>
<evidence type="ECO:0000256" key="2">
    <source>
        <dbReference type="ARBA" id="ARBA00022801"/>
    </source>
</evidence>
<protein>
    <submittedName>
        <fullName evidence="6">Ufm1-specific protease 1</fullName>
    </submittedName>
</protein>
<reference evidence="4 5" key="2">
    <citation type="submission" date="2018-11" db="EMBL/GenBank/DDBJ databases">
        <authorList>
            <consortium name="Pathogen Informatics"/>
        </authorList>
    </citation>
    <scope>NUCLEOTIDE SEQUENCE [LARGE SCALE GENOMIC DNA]</scope>
</reference>
<dbReference type="PANTHER" id="PTHR48153:SF2">
    <property type="entry name" value="UFM1-SPECIFIC PROTEASE 2"/>
    <property type="match status" value="1"/>
</dbReference>
<dbReference type="Proteomes" id="UP000270296">
    <property type="component" value="Unassembled WGS sequence"/>
</dbReference>
<evidence type="ECO:0000313" key="6">
    <source>
        <dbReference type="WBParaSite" id="SBAD_0000083201-mRNA-1"/>
    </source>
</evidence>
<organism evidence="6">
    <name type="scientific">Soboliphyme baturini</name>
    <dbReference type="NCBI Taxonomy" id="241478"/>
    <lineage>
        <taxon>Eukaryota</taxon>
        <taxon>Metazoa</taxon>
        <taxon>Ecdysozoa</taxon>
        <taxon>Nematoda</taxon>
        <taxon>Enoplea</taxon>
        <taxon>Dorylaimia</taxon>
        <taxon>Dioctophymatida</taxon>
        <taxon>Dioctophymatoidea</taxon>
        <taxon>Soboliphymatidae</taxon>
        <taxon>Soboliphyme</taxon>
    </lineage>
</organism>
<accession>A0A183IB15</accession>
<keyword evidence="5" id="KW-1185">Reference proteome</keyword>
<evidence type="ECO:0000256" key="1">
    <source>
        <dbReference type="ARBA" id="ARBA00008552"/>
    </source>
</evidence>
<evidence type="ECO:0000313" key="4">
    <source>
        <dbReference type="EMBL" id="VDO92208.1"/>
    </source>
</evidence>
<dbReference type="OrthoDB" id="417506at2759"/>
<dbReference type="InterPro" id="IPR038765">
    <property type="entry name" value="Papain-like_cys_pep_sf"/>
</dbReference>
<reference evidence="6" key="1">
    <citation type="submission" date="2016-06" db="UniProtKB">
        <authorList>
            <consortium name="WormBaseParasite"/>
        </authorList>
    </citation>
    <scope>IDENTIFICATION</scope>
</reference>
<sequence>MSRRQYLNVKRFFYTDRILISVTGGIVCTVQGSYEYRHYMQDGYDDKGWGCAYRSLQTIWSWLLINGYVTQPVPSHKDIQQMLADCGDKDQKFVGTKQWIGSFELSCCLNHALNVSSILALSNGAELDSKARQLILHFENGGSPVMIGGGAYAYTILGVHFDEVTGDARFLVLDPHYTGPEDIKTIIDKGWCGWKRSSFCHLFLMVLLL</sequence>
<evidence type="ECO:0000313" key="5">
    <source>
        <dbReference type="Proteomes" id="UP000270296"/>
    </source>
</evidence>
<dbReference type="GO" id="GO:0071567">
    <property type="term" value="F:deUFMylase activity"/>
    <property type="evidence" value="ECO:0007669"/>
    <property type="project" value="TreeGrafter"/>
</dbReference>
<dbReference type="EMBL" id="UZAM01006631">
    <property type="protein sequence ID" value="VDO92208.1"/>
    <property type="molecule type" value="Genomic_DNA"/>
</dbReference>
<gene>
    <name evidence="4" type="ORF">SBAD_LOCUS809</name>
</gene>
<evidence type="ECO:0000259" key="3">
    <source>
        <dbReference type="Pfam" id="PF07910"/>
    </source>
</evidence>
<dbReference type="AlphaFoldDB" id="A0A183IB15"/>
<proteinExistence type="inferred from homology"/>
<dbReference type="InterPro" id="IPR012462">
    <property type="entry name" value="UFSP1/2_DUB_cat"/>
</dbReference>
<dbReference type="SUPFAM" id="SSF54001">
    <property type="entry name" value="Cysteine proteinases"/>
    <property type="match status" value="1"/>
</dbReference>
<name>A0A183IB15_9BILA</name>
<dbReference type="Pfam" id="PF07910">
    <property type="entry name" value="Peptidase_C78"/>
    <property type="match status" value="1"/>
</dbReference>
<feature type="domain" description="UFSP1/2/DUB catalytic" evidence="3">
    <location>
        <begin position="28"/>
        <end position="199"/>
    </location>
</feature>
<dbReference type="PANTHER" id="PTHR48153">
    <property type="entry name" value="UFM1-SPECIFIC PROTEASE 2"/>
    <property type="match status" value="1"/>
</dbReference>
<dbReference type="WBParaSite" id="SBAD_0000083201-mRNA-1">
    <property type="protein sequence ID" value="SBAD_0000083201-mRNA-1"/>
    <property type="gene ID" value="SBAD_0000083201"/>
</dbReference>
<comment type="similarity">
    <text evidence="1">Belongs to the peptidase C78 family.</text>
</comment>